<dbReference type="InterPro" id="IPR029044">
    <property type="entry name" value="Nucleotide-diphossugar_trans"/>
</dbReference>
<dbReference type="EMBL" id="JAUJEB010000003">
    <property type="protein sequence ID" value="MDN5213560.1"/>
    <property type="molecule type" value="Genomic_DNA"/>
</dbReference>
<comment type="caution">
    <text evidence="2">The sequence shown here is derived from an EMBL/GenBank/DDBJ whole genome shotgun (WGS) entry which is preliminary data.</text>
</comment>
<dbReference type="InterPro" id="IPR005835">
    <property type="entry name" value="NTP_transferase_dom"/>
</dbReference>
<dbReference type="SUPFAM" id="SSF53448">
    <property type="entry name" value="Nucleotide-diphospho-sugar transferases"/>
    <property type="match status" value="1"/>
</dbReference>
<dbReference type="Gene3D" id="3.90.550.10">
    <property type="entry name" value="Spore Coat Polysaccharide Biosynthesis Protein SpsA, Chain A"/>
    <property type="match status" value="1"/>
</dbReference>
<accession>A0ABT8L9U0</accession>
<evidence type="ECO:0000313" key="2">
    <source>
        <dbReference type="EMBL" id="MDN5213560.1"/>
    </source>
</evidence>
<keyword evidence="3" id="KW-1185">Reference proteome</keyword>
<feature type="domain" description="Nucleotidyl transferase" evidence="1">
    <location>
        <begin position="6"/>
        <end position="145"/>
    </location>
</feature>
<dbReference type="RefSeq" id="WP_346758898.1">
    <property type="nucleotide sequence ID" value="NZ_JAUJEB010000003.1"/>
</dbReference>
<evidence type="ECO:0000313" key="3">
    <source>
        <dbReference type="Proteomes" id="UP001172083"/>
    </source>
</evidence>
<reference evidence="2" key="1">
    <citation type="submission" date="2023-06" db="EMBL/GenBank/DDBJ databases">
        <title>Genomic of Agaribacillus aureum.</title>
        <authorList>
            <person name="Wang G."/>
        </authorList>
    </citation>
    <scope>NUCLEOTIDE SEQUENCE</scope>
    <source>
        <strain evidence="2">BMA12</strain>
    </source>
</reference>
<gene>
    <name evidence="2" type="ORF">QQ020_15925</name>
</gene>
<evidence type="ECO:0000259" key="1">
    <source>
        <dbReference type="Pfam" id="PF00483"/>
    </source>
</evidence>
<dbReference type="Pfam" id="PF00483">
    <property type="entry name" value="NTP_transferase"/>
    <property type="match status" value="1"/>
</dbReference>
<protein>
    <submittedName>
        <fullName evidence="2">Sugar phosphate nucleotidyltransferase</fullName>
    </submittedName>
</protein>
<sequence length="302" mass="33910">MKPTLLVLAAGMGSRYGGLKQIDQLGPSGETIIEYSVYDAIKAGFGKVVFVIRRSIEKEFKEALGDKFSHLIEVDYAIQEIDVHIEGIDNMPKREKPWGTGHAVLVAADKIDTPFAVINADDFYGRGAFQELATFAEQLNGSDDYAYAMVGYILKNTLSDHGSVSRGVCETNTENHLVTVTERTKIQADSGKIHYIDNEGQKHELAENTVVSMNFWGFTPSIFEELRKQFIRFVAENTDNPKAEFFIPLVVNHMIVNDMASIEVLTCEDKWFGITYKEDKEIVKEAFNRFVESGTYPSPLWG</sequence>
<dbReference type="Proteomes" id="UP001172083">
    <property type="component" value="Unassembled WGS sequence"/>
</dbReference>
<organism evidence="2 3">
    <name type="scientific">Agaribacillus aureus</name>
    <dbReference type="NCBI Taxonomy" id="3051825"/>
    <lineage>
        <taxon>Bacteria</taxon>
        <taxon>Pseudomonadati</taxon>
        <taxon>Bacteroidota</taxon>
        <taxon>Cytophagia</taxon>
        <taxon>Cytophagales</taxon>
        <taxon>Splendidivirgaceae</taxon>
        <taxon>Agaribacillus</taxon>
    </lineage>
</organism>
<name>A0ABT8L9U0_9BACT</name>
<proteinExistence type="predicted"/>